<evidence type="ECO:0000313" key="2">
    <source>
        <dbReference type="Proteomes" id="UP001158087"/>
    </source>
</evidence>
<evidence type="ECO:0000313" key="1">
    <source>
        <dbReference type="EMBL" id="MDH0124994.1"/>
    </source>
</evidence>
<accession>A0AA42GZ20</accession>
<protein>
    <submittedName>
        <fullName evidence="1">Uncharacterized protein</fullName>
    </submittedName>
</protein>
<comment type="caution">
    <text evidence="1">The sequence shown here is derived from an EMBL/GenBank/DDBJ whole genome shotgun (WGS) entry which is preliminary data.</text>
</comment>
<sequence>MASLQSLGAYYRRAKGSLGAFKDELSQMISKLTPADCPVLNKGTRGNAAFPIEQPLRFPQVIEVTPLIPVLQPLWVLPRSRSSSHAVTQTGGVHTVTIGKTKIAAIIKKKIRQPGGTAR</sequence>
<dbReference type="Proteomes" id="UP001158087">
    <property type="component" value="Unassembled WGS sequence"/>
</dbReference>
<dbReference type="EMBL" id="JAODYY010000006">
    <property type="protein sequence ID" value="MDH0124994.1"/>
    <property type="molecule type" value="Genomic_DNA"/>
</dbReference>
<reference evidence="1" key="1">
    <citation type="submission" date="2022-09" db="EMBL/GenBank/DDBJ databases">
        <title>Intensive care unit water sources are persistently colonized with multi-drug resistant bacteria and are the site of extensive horizontal gene transfer of antibiotic resistance genes.</title>
        <authorList>
            <person name="Diorio-Toth L."/>
        </authorList>
    </citation>
    <scope>NUCLEOTIDE SEQUENCE</scope>
    <source>
        <strain evidence="1">GD04153</strain>
    </source>
</reference>
<organism evidence="1 2">
    <name type="scientific">Brucella intermedia GD04153</name>
    <dbReference type="NCBI Taxonomy" id="2975438"/>
    <lineage>
        <taxon>Bacteria</taxon>
        <taxon>Pseudomonadati</taxon>
        <taxon>Pseudomonadota</taxon>
        <taxon>Alphaproteobacteria</taxon>
        <taxon>Hyphomicrobiales</taxon>
        <taxon>Brucellaceae</taxon>
        <taxon>Brucella/Ochrobactrum group</taxon>
        <taxon>Brucella</taxon>
    </lineage>
</organism>
<gene>
    <name evidence="1" type="ORF">N7376_13385</name>
</gene>
<name>A0AA42GZ20_9HYPH</name>
<dbReference type="AlphaFoldDB" id="A0AA42GZ20"/>
<proteinExistence type="predicted"/>